<feature type="transmembrane region" description="Helical" evidence="2">
    <location>
        <begin position="210"/>
        <end position="228"/>
    </location>
</feature>
<dbReference type="GO" id="GO:0005789">
    <property type="term" value="C:endoplasmic reticulum membrane"/>
    <property type="evidence" value="ECO:0007669"/>
    <property type="project" value="TreeGrafter"/>
</dbReference>
<keyword evidence="2" id="KW-1133">Transmembrane helix</keyword>
<feature type="transmembrane region" description="Helical" evidence="2">
    <location>
        <begin position="326"/>
        <end position="348"/>
    </location>
</feature>
<feature type="transmembrane region" description="Helical" evidence="2">
    <location>
        <begin position="535"/>
        <end position="555"/>
    </location>
</feature>
<reference evidence="3" key="1">
    <citation type="submission" date="2015-10" db="EMBL/GenBank/DDBJ databases">
        <authorList>
            <person name="Regsiter A."/>
            <person name="william w."/>
        </authorList>
    </citation>
    <scope>NUCLEOTIDE SEQUENCE</scope>
    <source>
        <strain evidence="3">Montdore</strain>
    </source>
</reference>
<dbReference type="InterPro" id="IPR039524">
    <property type="entry name" value="PIGO/GPI13"/>
</dbReference>
<proteinExistence type="predicted"/>
<feature type="transmembrane region" description="Helical" evidence="2">
    <location>
        <begin position="124"/>
        <end position="144"/>
    </location>
</feature>
<evidence type="ECO:0008006" key="5">
    <source>
        <dbReference type="Google" id="ProtNLM"/>
    </source>
</evidence>
<dbReference type="AlphaFoldDB" id="A0A292PZZ9"/>
<feature type="region of interest" description="Disordered" evidence="1">
    <location>
        <begin position="363"/>
        <end position="383"/>
    </location>
</feature>
<name>A0A292PZZ9_9PEZI</name>
<protein>
    <recommendedName>
        <fullName evidence="5">GPI ethanolamine phosphate transferase 1</fullName>
    </recommendedName>
</protein>
<accession>A0A292PZZ9</accession>
<keyword evidence="2" id="KW-0812">Transmembrane</keyword>
<organism evidence="3 4">
    <name type="scientific">Tuber aestivum</name>
    <name type="common">summer truffle</name>
    <dbReference type="NCBI Taxonomy" id="59557"/>
    <lineage>
        <taxon>Eukaryota</taxon>
        <taxon>Fungi</taxon>
        <taxon>Dikarya</taxon>
        <taxon>Ascomycota</taxon>
        <taxon>Pezizomycotina</taxon>
        <taxon>Pezizomycetes</taxon>
        <taxon>Pezizales</taxon>
        <taxon>Tuberaceae</taxon>
        <taxon>Tuber</taxon>
    </lineage>
</organism>
<keyword evidence="2" id="KW-0472">Membrane</keyword>
<sequence length="602" mass="64927">MAKKLRGLKGSIPSGILHIRSCPMPKSLGGKPELRIGRMSLPSSQTINLRHSELAAMSGQGSTWSAWLRVLLCWPGVSLSSLCMLAPSQAIILNSRIRCSPGWLKGSVRVPSIGEIFGLSPLRMLLLVSSLGTIVGFFSATHYARRRLASLLPTSGWGALCLVFALTHSLIFGSNSFTIWEDKILTFFLATFGSVALLNSQRLDTAKRALGTYHSIVFLLLVRLSSISRLCREEQMPFCESTFYSSASSSVSAPRTLVILFIMALGLPSIISTYYRHTNSYSGPAPVYIGFGFRLGLLLSALYWTLDSADNGNWIPDLPEGVLKPLKTTVGQIVIAMGLLAGNLAYAYSSICIDVRLEDPLANPSTTATPDDDGGGVTPPPQSSKPIVRLLGTSNLHGSRYFMLLISWSLALILLQKPMGGASMGLLLWQILSLLELLHTLSLSDSAVGPVILGILGNSHFFSTGHQATLSAIQWESAFIPFSTIIYPWSPMLVIANSIGPQLLTALAVPLVVLWKAPPTGTETLGKTAKAVTTHILYHSMITLSAVACAGHLRRHLMLYRIFSPRFMLGGVVLLAVDAVVLLAAMWGTRVSFLSVGELFGC</sequence>
<feature type="transmembrane region" description="Helical" evidence="2">
    <location>
        <begin position="287"/>
        <end position="306"/>
    </location>
</feature>
<dbReference type="GO" id="GO:0006506">
    <property type="term" value="P:GPI anchor biosynthetic process"/>
    <property type="evidence" value="ECO:0007669"/>
    <property type="project" value="InterPro"/>
</dbReference>
<dbReference type="EMBL" id="LN890978">
    <property type="protein sequence ID" value="CUS13146.1"/>
    <property type="molecule type" value="Genomic_DNA"/>
</dbReference>
<gene>
    <name evidence="3" type="ORF">GSTUAT00002826001</name>
</gene>
<keyword evidence="4" id="KW-1185">Reference proteome</keyword>
<feature type="transmembrane region" description="Helical" evidence="2">
    <location>
        <begin position="256"/>
        <end position="275"/>
    </location>
</feature>
<dbReference type="PANTHER" id="PTHR23071:SF1">
    <property type="entry name" value="GPI ETHANOLAMINE PHOSPHATE TRANSFERASE 3"/>
    <property type="match status" value="1"/>
</dbReference>
<feature type="transmembrane region" description="Helical" evidence="2">
    <location>
        <begin position="567"/>
        <end position="587"/>
    </location>
</feature>
<evidence type="ECO:0000313" key="3">
    <source>
        <dbReference type="EMBL" id="CUS13146.1"/>
    </source>
</evidence>
<dbReference type="GO" id="GO:0051377">
    <property type="term" value="F:mannose-ethanolamine phosphotransferase activity"/>
    <property type="evidence" value="ECO:0007669"/>
    <property type="project" value="TreeGrafter"/>
</dbReference>
<feature type="transmembrane region" description="Helical" evidence="2">
    <location>
        <begin position="66"/>
        <end position="87"/>
    </location>
</feature>
<dbReference type="Proteomes" id="UP001412239">
    <property type="component" value="Unassembled WGS sequence"/>
</dbReference>
<evidence type="ECO:0000256" key="1">
    <source>
        <dbReference type="SAM" id="MobiDB-lite"/>
    </source>
</evidence>
<evidence type="ECO:0000256" key="2">
    <source>
        <dbReference type="SAM" id="Phobius"/>
    </source>
</evidence>
<dbReference type="PANTHER" id="PTHR23071">
    <property type="entry name" value="PHOSPHATIDYLINOSITOL GLYCAN"/>
    <property type="match status" value="1"/>
</dbReference>
<feature type="transmembrane region" description="Helical" evidence="2">
    <location>
        <begin position="177"/>
        <end position="198"/>
    </location>
</feature>
<evidence type="ECO:0000313" key="4">
    <source>
        <dbReference type="Proteomes" id="UP001412239"/>
    </source>
</evidence>
<feature type="transmembrane region" description="Helical" evidence="2">
    <location>
        <begin position="151"/>
        <end position="171"/>
    </location>
</feature>
<feature type="transmembrane region" description="Helical" evidence="2">
    <location>
        <begin position="492"/>
        <end position="515"/>
    </location>
</feature>